<keyword evidence="3" id="KW-1185">Reference proteome</keyword>
<evidence type="ECO:0000313" key="3">
    <source>
        <dbReference type="Proteomes" id="UP001056336"/>
    </source>
</evidence>
<gene>
    <name evidence="2" type="ORF">M6D93_04850</name>
</gene>
<proteinExistence type="predicted"/>
<evidence type="ECO:0000259" key="1">
    <source>
        <dbReference type="PROSITE" id="PS50943"/>
    </source>
</evidence>
<feature type="domain" description="HTH cro/C1-type" evidence="1">
    <location>
        <begin position="18"/>
        <end position="65"/>
    </location>
</feature>
<dbReference type="RefSeq" id="WP_249773230.1">
    <property type="nucleotide sequence ID" value="NZ_CP097332.1"/>
</dbReference>
<reference evidence="2" key="2">
    <citation type="submission" date="2022-05" db="EMBL/GenBank/DDBJ databases">
        <authorList>
            <person name="Kim J.-S."/>
            <person name="Lee K."/>
            <person name="Suh M."/>
            <person name="Eom M."/>
            <person name="Kim J.-S."/>
            <person name="Kim D.-S."/>
            <person name="Ko S.-H."/>
            <person name="Shin Y."/>
            <person name="Lee J.-S."/>
        </authorList>
    </citation>
    <scope>NUCLEOTIDE SEQUENCE</scope>
    <source>
        <strain evidence="2">N237</strain>
    </source>
</reference>
<dbReference type="EMBL" id="CP097332">
    <property type="protein sequence ID" value="UQX89334.1"/>
    <property type="molecule type" value="Genomic_DNA"/>
</dbReference>
<organism evidence="2 3">
    <name type="scientific">Jatrophihabitans telluris</name>
    <dbReference type="NCBI Taxonomy" id="2038343"/>
    <lineage>
        <taxon>Bacteria</taxon>
        <taxon>Bacillati</taxon>
        <taxon>Actinomycetota</taxon>
        <taxon>Actinomycetes</taxon>
        <taxon>Jatrophihabitantales</taxon>
        <taxon>Jatrophihabitantaceae</taxon>
        <taxon>Jatrophihabitans</taxon>
    </lineage>
</organism>
<dbReference type="PROSITE" id="PS50943">
    <property type="entry name" value="HTH_CROC1"/>
    <property type="match status" value="1"/>
</dbReference>
<dbReference type="Pfam" id="PF01381">
    <property type="entry name" value="HTH_3"/>
    <property type="match status" value="1"/>
</dbReference>
<dbReference type="CDD" id="cd00093">
    <property type="entry name" value="HTH_XRE"/>
    <property type="match status" value="1"/>
</dbReference>
<dbReference type="Proteomes" id="UP001056336">
    <property type="component" value="Chromosome"/>
</dbReference>
<protein>
    <submittedName>
        <fullName evidence="2">Helix-turn-helix transcriptional regulator</fullName>
    </submittedName>
</protein>
<reference evidence="2" key="1">
    <citation type="journal article" date="2018" name="Int. J. Syst. Evol. Microbiol.">
        <title>Jatrophihabitans telluris sp. nov., isolated from sediment soil of lava forest wetlands and the emended description of the genus Jatrophihabitans.</title>
        <authorList>
            <person name="Lee K.C."/>
            <person name="Suh M.K."/>
            <person name="Eom M.K."/>
            <person name="Kim K.K."/>
            <person name="Kim J.S."/>
            <person name="Kim D.S."/>
            <person name="Ko S.H."/>
            <person name="Shin Y.K."/>
            <person name="Lee J.S."/>
        </authorList>
    </citation>
    <scope>NUCLEOTIDE SEQUENCE</scope>
    <source>
        <strain evidence="2">N237</strain>
    </source>
</reference>
<sequence length="71" mass="7492">MTRVRNRQVLAECIRLSGLSERAFAARAGLAHATVNHLITGRRVSCSPPTAYAIEQALDCAPGTLFVPGAG</sequence>
<accession>A0ABY4R2R9</accession>
<dbReference type="InterPro" id="IPR010982">
    <property type="entry name" value="Lambda_DNA-bd_dom_sf"/>
</dbReference>
<dbReference type="SUPFAM" id="SSF47413">
    <property type="entry name" value="lambda repressor-like DNA-binding domains"/>
    <property type="match status" value="1"/>
</dbReference>
<evidence type="ECO:0000313" key="2">
    <source>
        <dbReference type="EMBL" id="UQX89334.1"/>
    </source>
</evidence>
<dbReference type="Gene3D" id="1.10.260.40">
    <property type="entry name" value="lambda repressor-like DNA-binding domains"/>
    <property type="match status" value="1"/>
</dbReference>
<dbReference type="InterPro" id="IPR001387">
    <property type="entry name" value="Cro/C1-type_HTH"/>
</dbReference>
<name>A0ABY4R2R9_9ACTN</name>
<dbReference type="SMART" id="SM00530">
    <property type="entry name" value="HTH_XRE"/>
    <property type="match status" value="1"/>
</dbReference>